<gene>
    <name evidence="1" type="ORF">B1B_09011</name>
</gene>
<dbReference type="EMBL" id="AUZY01005925">
    <property type="protein sequence ID" value="EQD56608.1"/>
    <property type="molecule type" value="Genomic_DNA"/>
</dbReference>
<proteinExistence type="predicted"/>
<protein>
    <submittedName>
        <fullName evidence="1">Uncharacterized protein</fullName>
    </submittedName>
</protein>
<dbReference type="AlphaFoldDB" id="T1AJC0"/>
<reference evidence="1" key="1">
    <citation type="submission" date="2013-08" db="EMBL/GenBank/DDBJ databases">
        <authorList>
            <person name="Mendez C."/>
            <person name="Richter M."/>
            <person name="Ferrer M."/>
            <person name="Sanchez J."/>
        </authorList>
    </citation>
    <scope>NUCLEOTIDE SEQUENCE</scope>
</reference>
<feature type="non-terminal residue" evidence="1">
    <location>
        <position position="1"/>
    </location>
</feature>
<comment type="caution">
    <text evidence="1">The sequence shown here is derived from an EMBL/GenBank/DDBJ whole genome shotgun (WGS) entry which is preliminary data.</text>
</comment>
<evidence type="ECO:0000313" key="1">
    <source>
        <dbReference type="EMBL" id="EQD56608.1"/>
    </source>
</evidence>
<reference evidence="1" key="2">
    <citation type="journal article" date="2014" name="ISME J.">
        <title>Microbial stratification in low pH oxic and suboxic macroscopic growths along an acid mine drainage.</title>
        <authorList>
            <person name="Mendez-Garcia C."/>
            <person name="Mesa V."/>
            <person name="Sprenger R.R."/>
            <person name="Richter M."/>
            <person name="Diez M.S."/>
            <person name="Solano J."/>
            <person name="Bargiela R."/>
            <person name="Golyshina O.V."/>
            <person name="Manteca A."/>
            <person name="Ramos J.L."/>
            <person name="Gallego J.R."/>
            <person name="Llorente I."/>
            <person name="Martins Dos Santos V.A."/>
            <person name="Jensen O.N."/>
            <person name="Pelaez A.I."/>
            <person name="Sanchez J."/>
            <person name="Ferrer M."/>
        </authorList>
    </citation>
    <scope>NUCLEOTIDE SEQUENCE</scope>
</reference>
<organism evidence="1">
    <name type="scientific">mine drainage metagenome</name>
    <dbReference type="NCBI Taxonomy" id="410659"/>
    <lineage>
        <taxon>unclassified sequences</taxon>
        <taxon>metagenomes</taxon>
        <taxon>ecological metagenomes</taxon>
    </lineage>
</organism>
<sequence>PNDPDRGLLARVKYFTARVRPSPSDPNVNVRQDTYLRALWAHCALLELYYGHFLRHRISMEHANPPPARVTV</sequence>
<accession>T1AJC0</accession>
<name>T1AJC0_9ZZZZ</name>